<keyword evidence="1" id="KW-0472">Membrane</keyword>
<dbReference type="Proteomes" id="UP000217446">
    <property type="component" value="Unassembled WGS sequence"/>
</dbReference>
<evidence type="ECO:0000256" key="1">
    <source>
        <dbReference type="SAM" id="Phobius"/>
    </source>
</evidence>
<accession>A0A286PGX3</accession>
<protein>
    <submittedName>
        <fullName evidence="2">Uncharacterized protein</fullName>
    </submittedName>
</protein>
<feature type="transmembrane region" description="Helical" evidence="1">
    <location>
        <begin position="109"/>
        <end position="132"/>
    </location>
</feature>
<dbReference type="STRING" id="1963.AQJ27_50615"/>
<reference evidence="3" key="1">
    <citation type="submission" date="2017-05" db="EMBL/GenBank/DDBJ databases">
        <title>Streptomyces olivochromogenes NBRC 3561 whole genome shotgun sequence.</title>
        <authorList>
            <person name="Dohra H."/>
            <person name="Kodani S."/>
        </authorList>
    </citation>
    <scope>NUCLEOTIDE SEQUENCE [LARGE SCALE GENOMIC DNA]</scope>
    <source>
        <strain evidence="3">NBRC 3561</strain>
    </source>
</reference>
<keyword evidence="3" id="KW-1185">Reference proteome</keyword>
<dbReference type="EMBL" id="BDQI01000065">
    <property type="protein sequence ID" value="GAX58802.1"/>
    <property type="molecule type" value="Genomic_DNA"/>
</dbReference>
<keyword evidence="1" id="KW-1133">Transmembrane helix</keyword>
<comment type="caution">
    <text evidence="2">The sequence shown here is derived from an EMBL/GenBank/DDBJ whole genome shotgun (WGS) entry which is preliminary data.</text>
</comment>
<evidence type="ECO:0000313" key="3">
    <source>
        <dbReference type="Proteomes" id="UP000217446"/>
    </source>
</evidence>
<feature type="transmembrane region" description="Helical" evidence="1">
    <location>
        <begin position="14"/>
        <end position="36"/>
    </location>
</feature>
<gene>
    <name evidence="2" type="ORF">SO3561_10377</name>
</gene>
<name>A0A286PGX3_STROL</name>
<feature type="transmembrane region" description="Helical" evidence="1">
    <location>
        <begin position="80"/>
        <end position="97"/>
    </location>
</feature>
<dbReference type="RefSeq" id="WP_235614072.1">
    <property type="nucleotide sequence ID" value="NZ_BDQI01000065.1"/>
</dbReference>
<evidence type="ECO:0000313" key="2">
    <source>
        <dbReference type="EMBL" id="GAX58802.1"/>
    </source>
</evidence>
<keyword evidence="1" id="KW-0812">Transmembrane</keyword>
<dbReference type="AlphaFoldDB" id="A0A286PGX3"/>
<proteinExistence type="predicted"/>
<organism evidence="2 3">
    <name type="scientific">Streptomyces olivochromogenes</name>
    <dbReference type="NCBI Taxonomy" id="1963"/>
    <lineage>
        <taxon>Bacteria</taxon>
        <taxon>Bacillati</taxon>
        <taxon>Actinomycetota</taxon>
        <taxon>Actinomycetes</taxon>
        <taxon>Kitasatosporales</taxon>
        <taxon>Streptomycetaceae</taxon>
        <taxon>Streptomyces</taxon>
    </lineage>
</organism>
<sequence>MGIQLRKRWAGQPLWARWILAVYLTGFLEGACAHLLDLIRGGIHAYASFPQVSIQAFFISLAVLDPLIVVLVTLVRRQGIWLASGVMVLDVSANWISNWQWLHDHPSRLLHPVGLLPITLFGLFVVTSLVPLHHTTATTHRNPQAVLPSP</sequence>
<feature type="transmembrane region" description="Helical" evidence="1">
    <location>
        <begin position="56"/>
        <end position="75"/>
    </location>
</feature>